<proteinExistence type="predicted"/>
<sequence>MTPAPSPPHENAHRPAGPVLVTGGTGTLGRPLVDRLLADGLPVRVMSRKPRREGDERPCEWAVCDLVKGTGVTEAVSGVRAPRESATAPS</sequence>
<evidence type="ECO:0000313" key="3">
    <source>
        <dbReference type="EMBL" id="RCG13571.1"/>
    </source>
</evidence>
<dbReference type="RefSeq" id="WP_114019209.1">
    <property type="nucleotide sequence ID" value="NZ_QOIM01000052.1"/>
</dbReference>
<evidence type="ECO:0000313" key="4">
    <source>
        <dbReference type="Proteomes" id="UP000253507"/>
    </source>
</evidence>
<dbReference type="InterPro" id="IPR036291">
    <property type="entry name" value="NAD(P)-bd_dom_sf"/>
</dbReference>
<evidence type="ECO:0000256" key="1">
    <source>
        <dbReference type="SAM" id="MobiDB-lite"/>
    </source>
</evidence>
<keyword evidence="4" id="KW-1185">Reference proteome</keyword>
<dbReference type="EMBL" id="QOIM01000052">
    <property type="protein sequence ID" value="RCG13571.1"/>
    <property type="molecule type" value="Genomic_DNA"/>
</dbReference>
<gene>
    <name evidence="3" type="ORF">DQ392_31980</name>
</gene>
<dbReference type="AlphaFoldDB" id="A0A367E6E0"/>
<evidence type="ECO:0000259" key="2">
    <source>
        <dbReference type="Pfam" id="PF01370"/>
    </source>
</evidence>
<dbReference type="InterPro" id="IPR001509">
    <property type="entry name" value="Epimerase_deHydtase"/>
</dbReference>
<dbReference type="Gene3D" id="3.40.50.720">
    <property type="entry name" value="NAD(P)-binding Rossmann-like Domain"/>
    <property type="match status" value="1"/>
</dbReference>
<accession>A0A367E6E0</accession>
<dbReference type="SUPFAM" id="SSF51735">
    <property type="entry name" value="NAD(P)-binding Rossmann-fold domains"/>
    <property type="match status" value="1"/>
</dbReference>
<protein>
    <submittedName>
        <fullName evidence="3">NAD-dependent epimerase/dehydratase family protein</fullName>
    </submittedName>
</protein>
<dbReference type="Pfam" id="PF01370">
    <property type="entry name" value="Epimerase"/>
    <property type="match status" value="1"/>
</dbReference>
<feature type="region of interest" description="Disordered" evidence="1">
    <location>
        <begin position="1"/>
        <end position="26"/>
    </location>
</feature>
<comment type="caution">
    <text evidence="3">The sequence shown here is derived from an EMBL/GenBank/DDBJ whole genome shotgun (WGS) entry which is preliminary data.</text>
</comment>
<feature type="domain" description="NAD-dependent epimerase/dehydratase" evidence="2">
    <location>
        <begin position="19"/>
        <end position="77"/>
    </location>
</feature>
<dbReference type="Proteomes" id="UP000253507">
    <property type="component" value="Unassembled WGS sequence"/>
</dbReference>
<dbReference type="OrthoDB" id="9771302at2"/>
<organism evidence="3 4">
    <name type="scientific">Streptomyces reniochalinae</name>
    <dbReference type="NCBI Taxonomy" id="2250578"/>
    <lineage>
        <taxon>Bacteria</taxon>
        <taxon>Bacillati</taxon>
        <taxon>Actinomycetota</taxon>
        <taxon>Actinomycetes</taxon>
        <taxon>Kitasatosporales</taxon>
        <taxon>Streptomycetaceae</taxon>
        <taxon>Streptomyces</taxon>
    </lineage>
</organism>
<reference evidence="3 4" key="1">
    <citation type="submission" date="2018-06" db="EMBL/GenBank/DDBJ databases">
        <title>Streptomyces reniochalinae sp. nov. and Streptomyces diacarnus sp. nov. from marine sponges.</title>
        <authorList>
            <person name="Li L."/>
        </authorList>
    </citation>
    <scope>NUCLEOTIDE SEQUENCE [LARGE SCALE GENOMIC DNA]</scope>
    <source>
        <strain evidence="3 4">LHW50302</strain>
    </source>
</reference>
<name>A0A367E6E0_9ACTN</name>